<keyword evidence="7 9" id="KW-0539">Nucleus</keyword>
<feature type="region of interest" description="Disordered" evidence="11">
    <location>
        <begin position="10"/>
        <end position="73"/>
    </location>
</feature>
<feature type="compositionally biased region" description="Polar residues" evidence="11">
    <location>
        <begin position="551"/>
        <end position="564"/>
    </location>
</feature>
<feature type="region of interest" description="Disordered" evidence="11">
    <location>
        <begin position="668"/>
        <end position="792"/>
    </location>
</feature>
<keyword evidence="3 9" id="KW-0597">Phosphoprotein</keyword>
<comment type="subunit">
    <text evidence="9">Forms a heterodimer with SLX1.</text>
</comment>
<evidence type="ECO:0000256" key="9">
    <source>
        <dbReference type="HAMAP-Rule" id="MF_03110"/>
    </source>
</evidence>
<dbReference type="GO" id="GO:0017108">
    <property type="term" value="F:5'-flap endonuclease activity"/>
    <property type="evidence" value="ECO:0007669"/>
    <property type="project" value="InterPro"/>
</dbReference>
<comment type="PTM">
    <text evidence="9">Phosphorylated in response to DNA damage.</text>
</comment>
<keyword evidence="10" id="KW-0175">Coiled coil</keyword>
<name>A0A6A5YV66_9PLEO</name>
<protein>
    <recommendedName>
        <fullName evidence="8 9">Structure-specific endonuclease subunit SLX4</fullName>
    </recommendedName>
</protein>
<feature type="region of interest" description="Disordered" evidence="11">
    <location>
        <begin position="539"/>
        <end position="569"/>
    </location>
</feature>
<dbReference type="Proteomes" id="UP000799770">
    <property type="component" value="Unassembled WGS sequence"/>
</dbReference>
<feature type="compositionally biased region" description="Basic and acidic residues" evidence="11">
    <location>
        <begin position="1056"/>
        <end position="1071"/>
    </location>
</feature>
<evidence type="ECO:0000256" key="3">
    <source>
        <dbReference type="ARBA" id="ARBA00022553"/>
    </source>
</evidence>
<dbReference type="GO" id="GO:0033557">
    <property type="term" value="C:Slx1-Slx4 complex"/>
    <property type="evidence" value="ECO:0007669"/>
    <property type="project" value="UniProtKB-UniRule"/>
</dbReference>
<feature type="region of interest" description="Disordered" evidence="11">
    <location>
        <begin position="1004"/>
        <end position="1100"/>
    </location>
</feature>
<feature type="compositionally biased region" description="Basic and acidic residues" evidence="11">
    <location>
        <begin position="212"/>
        <end position="226"/>
    </location>
</feature>
<evidence type="ECO:0000256" key="5">
    <source>
        <dbReference type="ARBA" id="ARBA00023172"/>
    </source>
</evidence>
<gene>
    <name evidence="9" type="primary">SLX4</name>
    <name evidence="12" type="ORF">BDV96DRAFT_603499</name>
</gene>
<dbReference type="GO" id="GO:0006281">
    <property type="term" value="P:DNA repair"/>
    <property type="evidence" value="ECO:0007669"/>
    <property type="project" value="UniProtKB-UniRule"/>
</dbReference>
<dbReference type="InterPro" id="IPR027784">
    <property type="entry name" value="Slx4_ascomycetes"/>
</dbReference>
<feature type="compositionally biased region" description="Basic and acidic residues" evidence="11">
    <location>
        <begin position="256"/>
        <end position="272"/>
    </location>
</feature>
<evidence type="ECO:0000256" key="2">
    <source>
        <dbReference type="ARBA" id="ARBA00006661"/>
    </source>
</evidence>
<comment type="similarity">
    <text evidence="2 9">Belongs to the SLX4 family.</text>
</comment>
<keyword evidence="4 9" id="KW-0227">DNA damage</keyword>
<feature type="compositionally biased region" description="Pro residues" evidence="11">
    <location>
        <begin position="180"/>
        <end position="191"/>
    </location>
</feature>
<evidence type="ECO:0000256" key="11">
    <source>
        <dbReference type="SAM" id="MobiDB-lite"/>
    </source>
</evidence>
<feature type="compositionally biased region" description="Acidic residues" evidence="11">
    <location>
        <begin position="766"/>
        <end position="777"/>
    </location>
</feature>
<proteinExistence type="inferred from homology"/>
<dbReference type="EMBL" id="ML977336">
    <property type="protein sequence ID" value="KAF2110886.1"/>
    <property type="molecule type" value="Genomic_DNA"/>
</dbReference>
<feature type="coiled-coil region" evidence="10">
    <location>
        <begin position="1199"/>
        <end position="1226"/>
    </location>
</feature>
<feature type="region of interest" description="Disordered" evidence="11">
    <location>
        <begin position="90"/>
        <end position="501"/>
    </location>
</feature>
<reference evidence="12" key="1">
    <citation type="journal article" date="2020" name="Stud. Mycol.">
        <title>101 Dothideomycetes genomes: a test case for predicting lifestyles and emergence of pathogens.</title>
        <authorList>
            <person name="Haridas S."/>
            <person name="Albert R."/>
            <person name="Binder M."/>
            <person name="Bloem J."/>
            <person name="Labutti K."/>
            <person name="Salamov A."/>
            <person name="Andreopoulos B."/>
            <person name="Baker S."/>
            <person name="Barry K."/>
            <person name="Bills G."/>
            <person name="Bluhm B."/>
            <person name="Cannon C."/>
            <person name="Castanera R."/>
            <person name="Culley D."/>
            <person name="Daum C."/>
            <person name="Ezra D."/>
            <person name="Gonzalez J."/>
            <person name="Henrissat B."/>
            <person name="Kuo A."/>
            <person name="Liang C."/>
            <person name="Lipzen A."/>
            <person name="Lutzoni F."/>
            <person name="Magnuson J."/>
            <person name="Mondo S."/>
            <person name="Nolan M."/>
            <person name="Ohm R."/>
            <person name="Pangilinan J."/>
            <person name="Park H.-J."/>
            <person name="Ramirez L."/>
            <person name="Alfaro M."/>
            <person name="Sun H."/>
            <person name="Tritt A."/>
            <person name="Yoshinaga Y."/>
            <person name="Zwiers L.-H."/>
            <person name="Turgeon B."/>
            <person name="Goodwin S."/>
            <person name="Spatafora J."/>
            <person name="Crous P."/>
            <person name="Grigoriev I."/>
        </authorList>
    </citation>
    <scope>NUCLEOTIDE SEQUENCE</scope>
    <source>
        <strain evidence="12">CBS 627.86</strain>
    </source>
</reference>
<keyword evidence="13" id="KW-1185">Reference proteome</keyword>
<dbReference type="GO" id="GO:0006260">
    <property type="term" value="P:DNA replication"/>
    <property type="evidence" value="ECO:0007669"/>
    <property type="project" value="InterPro"/>
</dbReference>
<feature type="compositionally biased region" description="Polar residues" evidence="11">
    <location>
        <begin position="1082"/>
        <end position="1092"/>
    </location>
</feature>
<organism evidence="12 13">
    <name type="scientific">Lophiotrema nucula</name>
    <dbReference type="NCBI Taxonomy" id="690887"/>
    <lineage>
        <taxon>Eukaryota</taxon>
        <taxon>Fungi</taxon>
        <taxon>Dikarya</taxon>
        <taxon>Ascomycota</taxon>
        <taxon>Pezizomycotina</taxon>
        <taxon>Dothideomycetes</taxon>
        <taxon>Pleosporomycetidae</taxon>
        <taxon>Pleosporales</taxon>
        <taxon>Lophiotremataceae</taxon>
        <taxon>Lophiotrema</taxon>
    </lineage>
</organism>
<accession>A0A6A5YV66</accession>
<feature type="region of interest" description="Disordered" evidence="11">
    <location>
        <begin position="1253"/>
        <end position="1299"/>
    </location>
</feature>
<feature type="compositionally biased region" description="Basic and acidic residues" evidence="11">
    <location>
        <begin position="1253"/>
        <end position="1274"/>
    </location>
</feature>
<evidence type="ECO:0000256" key="8">
    <source>
        <dbReference type="ARBA" id="ARBA00029496"/>
    </source>
</evidence>
<dbReference type="InterPro" id="IPR018574">
    <property type="entry name" value="Structure-sp_endonuc_su_Slx4"/>
</dbReference>
<feature type="compositionally biased region" description="Polar residues" evidence="11">
    <location>
        <begin position="1037"/>
        <end position="1055"/>
    </location>
</feature>
<feature type="region of interest" description="Disordered" evidence="11">
    <location>
        <begin position="1115"/>
        <end position="1155"/>
    </location>
</feature>
<keyword evidence="5 9" id="KW-0233">DNA recombination</keyword>
<evidence type="ECO:0000256" key="10">
    <source>
        <dbReference type="SAM" id="Coils"/>
    </source>
</evidence>
<evidence type="ECO:0000256" key="1">
    <source>
        <dbReference type="ARBA" id="ARBA00004123"/>
    </source>
</evidence>
<dbReference type="Pfam" id="PF09494">
    <property type="entry name" value="Slx4"/>
    <property type="match status" value="1"/>
</dbReference>
<feature type="compositionally biased region" description="Acidic residues" evidence="11">
    <location>
        <begin position="1022"/>
        <end position="1032"/>
    </location>
</feature>
<comment type="function">
    <text evidence="9">Regulatory subunit of the SLX1-SLX4 structure-specific endonuclease that resolves DNA secondary structures generated during DNA repair and recombination. Has endonuclease activity towards branched DNA substrates, introducing single-strand cuts in duplex DNA close to junctions with ss-DNA.</text>
</comment>
<evidence type="ECO:0000256" key="6">
    <source>
        <dbReference type="ARBA" id="ARBA00023204"/>
    </source>
</evidence>
<feature type="region of interest" description="Disordered" evidence="11">
    <location>
        <begin position="593"/>
        <end position="623"/>
    </location>
</feature>
<comment type="subcellular location">
    <subcellularLocation>
        <location evidence="1 9">Nucleus</location>
    </subcellularLocation>
</comment>
<dbReference type="OrthoDB" id="5349119at2759"/>
<evidence type="ECO:0000313" key="13">
    <source>
        <dbReference type="Proteomes" id="UP000799770"/>
    </source>
</evidence>
<feature type="compositionally biased region" description="Polar residues" evidence="11">
    <location>
        <begin position="392"/>
        <end position="402"/>
    </location>
</feature>
<evidence type="ECO:0000313" key="12">
    <source>
        <dbReference type="EMBL" id="KAF2110886.1"/>
    </source>
</evidence>
<feature type="compositionally biased region" description="Basic residues" evidence="11">
    <location>
        <begin position="202"/>
        <end position="211"/>
    </location>
</feature>
<feature type="compositionally biased region" description="Polar residues" evidence="11">
    <location>
        <begin position="678"/>
        <end position="687"/>
    </location>
</feature>
<sequence>MPATFELLVLSSSPPPIAPSPRFATPHTPPNGQQQRASMAAYSPVHMGEGQGKRRNSSGALKSGSRAAAIPDGVSRGFATAAQLVRSHHFSLDVDRDVEETQALQPRKGSVDLQEEKLEAAKNPRKRAIKAKDSDAPGEPKVKKPRGRKPKDAAQAGVNTTAPRPSVMIATSEYFATAIPEPPAAPEPPPEQVDTVTDKPKKPTKPRKPRVKKDNPTEAQTREVKPKKTRIRKPKDDTDVANKGRRKSTGEVSTHFAKEQAEPTITRRKEVQDSEDEAEIIWDVPVSPKPAKQRPQKRRPPDKPPEPLELDEAVTRRRNWTPPRDTRGLVAHPAPVSEDHVSPANAPSKGPFDGGLLDFAYAQPELQLAPGREPPPNEEAAGMRKRRIEMVNLSNNQPTSRDPSPGKAKAPKKKPRTITDLVTGQYAPKADRPLPDDATSTFFAPKPTITKVPLNDVSTSTAANRPAKPSRKRSTSKSSEKDSKKSKKTSTKVAPKPKMIADKLLSPASALSRLNKQDVLFGTSSQLALEESPTIIRQLQQAMRQSEEDSQPLSGLSITSSDSVSHPWRQLAKVEGRRGLWAASARDEDGEVLNKQPSIYLPEPDRTQDIPLLMDGTADSPGTSFANVDEVPHVVHILSDLPTPPETIPDEPADDKIVHNMTQRSFEDIDDFAYQIPPSGQQAQSSFLDIDDFSPIRPPPSTVPPNVALTGSPKRRRGRPPKAASAIPPRLQKTASAPPKLPSPKKSRPTTAIPSTPPKSSRFVDIEEILDSEDDEALSPTPPRLSRLPDSTPLRFDCPPQEPPDAQSDLTPVFMVHVSQLPWDGIKASVFQQITVTIRALPPTTNPKKPSWHEKILMYDPVVLEDFTAYLNSSTSIRTWKRATQKQIKSWNKHLKGIGENALEVEGGQDESEEVLVVKKELEAYMRASPCNTHGIASYADEIRALQRPMFLVFRPCIATEAGSRLRTRVFDAESRDSSSTQNMADARHRDLPAATGRFSLAMSRRTEHSSTSHALVRVPTFEDDDPSEPEEYTVQLDRSSSGTSRPQPWYATSSHGDRYDEREPRCRHEPSPFSMRFGSPPGSTTSIQNDRYVNGDLGSDNYYVPPQYLQDFETPQRSRTDSCDPCFVPDSRQPSYSSRPNPRHPPRTFTAPLPCSNCYDYDPGSTSQKVSCDSNYYDNSADDFSDHENVREKVVKPRTKTDKKRERMRVEAEEYQREEDEEYDRRMAEEYEHREAEKHARREAERYAWSKAEEEYVRRQSKKESRGRSERLVSHAGDYGEPIEARQSPQISSGDAKTDRIIHRVQSRATVALHICIHQQQKSAQSRAILIIT</sequence>
<feature type="compositionally biased region" description="Basic and acidic residues" evidence="11">
    <location>
        <begin position="130"/>
        <end position="142"/>
    </location>
</feature>
<keyword evidence="6 9" id="KW-0234">DNA repair</keyword>
<dbReference type="GO" id="GO:0006310">
    <property type="term" value="P:DNA recombination"/>
    <property type="evidence" value="ECO:0007669"/>
    <property type="project" value="UniProtKB-UniRule"/>
</dbReference>
<dbReference type="HAMAP" id="MF_03110">
    <property type="entry name" value="Endonuc_su_Slx4"/>
    <property type="match status" value="1"/>
</dbReference>
<evidence type="ECO:0000256" key="7">
    <source>
        <dbReference type="ARBA" id="ARBA00023242"/>
    </source>
</evidence>
<evidence type="ECO:0000256" key="4">
    <source>
        <dbReference type="ARBA" id="ARBA00022763"/>
    </source>
</evidence>